<comment type="caution">
    <text evidence="4">The sequence shown here is derived from an EMBL/GenBank/DDBJ whole genome shotgun (WGS) entry which is preliminary data.</text>
</comment>
<dbReference type="PANTHER" id="PTHR10655:SF17">
    <property type="entry name" value="LYSOPHOSPHOLIPASE-LIKE PROTEIN 1"/>
    <property type="match status" value="1"/>
</dbReference>
<evidence type="ECO:0000259" key="3">
    <source>
        <dbReference type="Pfam" id="PF02230"/>
    </source>
</evidence>
<keyword evidence="2 4" id="KW-0378">Hydrolase</keyword>
<evidence type="ECO:0000256" key="2">
    <source>
        <dbReference type="ARBA" id="ARBA00022801"/>
    </source>
</evidence>
<name>A0ABS4BPL6_9HYPH</name>
<feature type="domain" description="Phospholipase/carboxylesterase/thioesterase" evidence="3">
    <location>
        <begin position="25"/>
        <end position="212"/>
    </location>
</feature>
<dbReference type="EMBL" id="JAGJCF010000024">
    <property type="protein sequence ID" value="MBP0618080.1"/>
    <property type="molecule type" value="Genomic_DNA"/>
</dbReference>
<dbReference type="Pfam" id="PF02230">
    <property type="entry name" value="Abhydrolase_2"/>
    <property type="match status" value="1"/>
</dbReference>
<dbReference type="SUPFAM" id="SSF53474">
    <property type="entry name" value="alpha/beta-Hydrolases"/>
    <property type="match status" value="1"/>
</dbReference>
<keyword evidence="5" id="KW-1185">Reference proteome</keyword>
<dbReference type="InterPro" id="IPR029058">
    <property type="entry name" value="AB_hydrolase_fold"/>
</dbReference>
<dbReference type="PANTHER" id="PTHR10655">
    <property type="entry name" value="LYSOPHOSPHOLIPASE-RELATED"/>
    <property type="match status" value="1"/>
</dbReference>
<accession>A0ABS4BPL6</accession>
<organism evidence="4 5">
    <name type="scientific">Jiella mangrovi</name>
    <dbReference type="NCBI Taxonomy" id="2821407"/>
    <lineage>
        <taxon>Bacteria</taxon>
        <taxon>Pseudomonadati</taxon>
        <taxon>Pseudomonadota</taxon>
        <taxon>Alphaproteobacteria</taxon>
        <taxon>Hyphomicrobiales</taxon>
        <taxon>Aurantimonadaceae</taxon>
        <taxon>Jiella</taxon>
    </lineage>
</organism>
<dbReference type="RefSeq" id="WP_209597467.1">
    <property type="nucleotide sequence ID" value="NZ_JAGJCF010000024.1"/>
</dbReference>
<dbReference type="Proteomes" id="UP000678276">
    <property type="component" value="Unassembled WGS sequence"/>
</dbReference>
<dbReference type="InterPro" id="IPR050565">
    <property type="entry name" value="LYPA1-2/EST-like"/>
</dbReference>
<evidence type="ECO:0000256" key="1">
    <source>
        <dbReference type="ARBA" id="ARBA00006499"/>
    </source>
</evidence>
<reference evidence="4 5" key="1">
    <citation type="submission" date="2021-04" db="EMBL/GenBank/DDBJ databases">
        <title>Whole genome sequence of Jiella sp. KSK16Y-1.</title>
        <authorList>
            <person name="Tuo L."/>
        </authorList>
    </citation>
    <scope>NUCLEOTIDE SEQUENCE [LARGE SCALE GENOMIC DNA]</scope>
    <source>
        <strain evidence="4 5">KSK16Y-1</strain>
    </source>
</reference>
<proteinExistence type="inferred from homology"/>
<comment type="similarity">
    <text evidence="1">Belongs to the AB hydrolase superfamily. AB hydrolase 2 family.</text>
</comment>
<dbReference type="InterPro" id="IPR003140">
    <property type="entry name" value="PLipase/COase/thioEstase"/>
</dbReference>
<gene>
    <name evidence="4" type="ORF">J6595_21065</name>
</gene>
<evidence type="ECO:0000313" key="4">
    <source>
        <dbReference type="EMBL" id="MBP0618080.1"/>
    </source>
</evidence>
<protein>
    <submittedName>
        <fullName evidence="4">Dienelactone hydrolase family protein</fullName>
    </submittedName>
</protein>
<evidence type="ECO:0000313" key="5">
    <source>
        <dbReference type="Proteomes" id="UP000678276"/>
    </source>
</evidence>
<dbReference type="Gene3D" id="3.40.50.1820">
    <property type="entry name" value="alpha/beta hydrolase"/>
    <property type="match status" value="1"/>
</dbReference>
<dbReference type="GO" id="GO:0016787">
    <property type="term" value="F:hydrolase activity"/>
    <property type="evidence" value="ECO:0007669"/>
    <property type="project" value="UniProtKB-KW"/>
</dbReference>
<sequence length="216" mass="22561">MSTISLTGPLAEIGLLAAGADPRNARLAVIAVHGRGASAADIIGLSEAFGLPDIFYVAPDAPGGAWYPSQFTQPLAANEPYLSNALARIDEILRLLEAEGFGRERVVLAGFSQGACLSLEYLARNAGSVAAVLGFSGGLIGPDVASRQETESLSGTRVFMGCSRSDPFIPALRVMETERHLAGRGAKVETVLYPEPGHTINADEIGRAVELLKSIG</sequence>